<dbReference type="InterPro" id="IPR001841">
    <property type="entry name" value="Znf_RING"/>
</dbReference>
<dbReference type="RefSeq" id="XP_004337767.1">
    <property type="nucleotide sequence ID" value="XM_004337719.1"/>
</dbReference>
<dbReference type="GO" id="GO:0008270">
    <property type="term" value="F:zinc ion binding"/>
    <property type="evidence" value="ECO:0007669"/>
    <property type="project" value="UniProtKB-KW"/>
</dbReference>
<feature type="domain" description="B box-type" evidence="7">
    <location>
        <begin position="194"/>
        <end position="236"/>
    </location>
</feature>
<accession>L8GRG5</accession>
<dbReference type="PANTHER" id="PTHR25462">
    <property type="entry name" value="BONUS, ISOFORM C-RELATED"/>
    <property type="match status" value="1"/>
</dbReference>
<evidence type="ECO:0000256" key="3">
    <source>
        <dbReference type="ARBA" id="ARBA00022833"/>
    </source>
</evidence>
<protein>
    <submittedName>
        <fullName evidence="8">Bbox zinc finger domain containing protein</fullName>
    </submittedName>
</protein>
<dbReference type="EMBL" id="KB008025">
    <property type="protein sequence ID" value="ELR15754.1"/>
    <property type="molecule type" value="Genomic_DNA"/>
</dbReference>
<dbReference type="GeneID" id="14916291"/>
<feature type="domain" description="RING-type" evidence="6">
    <location>
        <begin position="29"/>
        <end position="95"/>
    </location>
</feature>
<dbReference type="SMART" id="SM00336">
    <property type="entry name" value="BBOX"/>
    <property type="match status" value="1"/>
</dbReference>
<dbReference type="OrthoDB" id="15327at2759"/>
<dbReference type="STRING" id="1257118.L8GRG5"/>
<evidence type="ECO:0000256" key="5">
    <source>
        <dbReference type="SAM" id="MobiDB-lite"/>
    </source>
</evidence>
<feature type="region of interest" description="Disordered" evidence="5">
    <location>
        <begin position="129"/>
        <end position="149"/>
    </location>
</feature>
<dbReference type="InterPro" id="IPR047153">
    <property type="entry name" value="TRIM45/56/19-like"/>
</dbReference>
<dbReference type="PROSITE" id="PS00518">
    <property type="entry name" value="ZF_RING_1"/>
    <property type="match status" value="1"/>
</dbReference>
<evidence type="ECO:0000259" key="6">
    <source>
        <dbReference type="PROSITE" id="PS50089"/>
    </source>
</evidence>
<proteinExistence type="predicted"/>
<keyword evidence="2 4" id="KW-0863">Zinc-finger</keyword>
<sequence>MRKTKKREMNHHQTLAAAAAAEEEDVGTCSICFLAFSASEADRLPRLLKCGHSFCTACLTRLLGSTTPAPTTNAEAEAEAELAEAMNLLRCPKCRTVTRVRLVDGEAAAEGVKGLPRNFDLIDLLSSSSSSARSQKQQPRPSSGRRTGKASAALKCANCDSHPAEKFCEQCSGAHLSTHSLRYGAMCVSADAPEPRAACEHHRAKKVEMWCERDGVAVCVVCLVAGPHKGHDALTIEEAELRVRERVELAQVEAAMGEVEAGEQESGREARAAIKQHFDRMR</sequence>
<evidence type="ECO:0000256" key="4">
    <source>
        <dbReference type="PROSITE-ProRule" id="PRU00024"/>
    </source>
</evidence>
<dbReference type="PROSITE" id="PS50089">
    <property type="entry name" value="ZF_RING_2"/>
    <property type="match status" value="1"/>
</dbReference>
<dbReference type="InterPro" id="IPR027370">
    <property type="entry name" value="Znf-RING_euk"/>
</dbReference>
<dbReference type="PANTHER" id="PTHR25462:SF296">
    <property type="entry name" value="MEIOTIC P26, ISOFORM F"/>
    <property type="match status" value="1"/>
</dbReference>
<keyword evidence="9" id="KW-1185">Reference proteome</keyword>
<dbReference type="VEuPathDB" id="AmoebaDB:ACA1_379360"/>
<dbReference type="PROSITE" id="PS50119">
    <property type="entry name" value="ZF_BBOX"/>
    <property type="match status" value="1"/>
</dbReference>
<dbReference type="InterPro" id="IPR017907">
    <property type="entry name" value="Znf_RING_CS"/>
</dbReference>
<feature type="compositionally biased region" description="Low complexity" evidence="5">
    <location>
        <begin position="129"/>
        <end position="145"/>
    </location>
</feature>
<dbReference type="InterPro" id="IPR013083">
    <property type="entry name" value="Znf_RING/FYVE/PHD"/>
</dbReference>
<dbReference type="SUPFAM" id="SSF57845">
    <property type="entry name" value="B-box zinc-binding domain"/>
    <property type="match status" value="1"/>
</dbReference>
<dbReference type="InterPro" id="IPR000315">
    <property type="entry name" value="Znf_B-box"/>
</dbReference>
<dbReference type="Proteomes" id="UP000011083">
    <property type="component" value="Unassembled WGS sequence"/>
</dbReference>
<keyword evidence="1" id="KW-0479">Metal-binding</keyword>
<dbReference type="SMART" id="SM00184">
    <property type="entry name" value="RING"/>
    <property type="match status" value="1"/>
</dbReference>
<dbReference type="SUPFAM" id="SSF57850">
    <property type="entry name" value="RING/U-box"/>
    <property type="match status" value="1"/>
</dbReference>
<organism evidence="8 9">
    <name type="scientific">Acanthamoeba castellanii (strain ATCC 30010 / Neff)</name>
    <dbReference type="NCBI Taxonomy" id="1257118"/>
    <lineage>
        <taxon>Eukaryota</taxon>
        <taxon>Amoebozoa</taxon>
        <taxon>Discosea</taxon>
        <taxon>Longamoebia</taxon>
        <taxon>Centramoebida</taxon>
        <taxon>Acanthamoebidae</taxon>
        <taxon>Acanthamoeba</taxon>
    </lineage>
</organism>
<evidence type="ECO:0000313" key="9">
    <source>
        <dbReference type="Proteomes" id="UP000011083"/>
    </source>
</evidence>
<evidence type="ECO:0000259" key="7">
    <source>
        <dbReference type="PROSITE" id="PS50119"/>
    </source>
</evidence>
<evidence type="ECO:0000256" key="2">
    <source>
        <dbReference type="ARBA" id="ARBA00022771"/>
    </source>
</evidence>
<reference evidence="8 9" key="1">
    <citation type="journal article" date="2013" name="Genome Biol.">
        <title>Genome of Acanthamoeba castellanii highlights extensive lateral gene transfer and early evolution of tyrosine kinase signaling.</title>
        <authorList>
            <person name="Clarke M."/>
            <person name="Lohan A.J."/>
            <person name="Liu B."/>
            <person name="Lagkouvardos I."/>
            <person name="Roy S."/>
            <person name="Zafar N."/>
            <person name="Bertelli C."/>
            <person name="Schilde C."/>
            <person name="Kianianmomeni A."/>
            <person name="Burglin T.R."/>
            <person name="Frech C."/>
            <person name="Turcotte B."/>
            <person name="Kopec K.O."/>
            <person name="Synnott J.M."/>
            <person name="Choo C."/>
            <person name="Paponov I."/>
            <person name="Finkler A."/>
            <person name="Soon Heng Tan C."/>
            <person name="Hutchins A.P."/>
            <person name="Weinmeier T."/>
            <person name="Rattei T."/>
            <person name="Chu J.S."/>
            <person name="Gimenez G."/>
            <person name="Irimia M."/>
            <person name="Rigden D.J."/>
            <person name="Fitzpatrick D.A."/>
            <person name="Lorenzo-Morales J."/>
            <person name="Bateman A."/>
            <person name="Chiu C.H."/>
            <person name="Tang P."/>
            <person name="Hegemann P."/>
            <person name="Fromm H."/>
            <person name="Raoult D."/>
            <person name="Greub G."/>
            <person name="Miranda-Saavedra D."/>
            <person name="Chen N."/>
            <person name="Nash P."/>
            <person name="Ginger M.L."/>
            <person name="Horn M."/>
            <person name="Schaap P."/>
            <person name="Caler L."/>
            <person name="Loftus B."/>
        </authorList>
    </citation>
    <scope>NUCLEOTIDE SEQUENCE [LARGE SCALE GENOMIC DNA]</scope>
    <source>
        <strain evidence="8 9">Neff</strain>
    </source>
</reference>
<gene>
    <name evidence="8" type="ORF">ACA1_379360</name>
</gene>
<dbReference type="Pfam" id="PF00643">
    <property type="entry name" value="zf-B_box"/>
    <property type="match status" value="1"/>
</dbReference>
<keyword evidence="3" id="KW-0862">Zinc</keyword>
<name>L8GRG5_ACACF</name>
<dbReference type="Gene3D" id="3.30.40.10">
    <property type="entry name" value="Zinc/RING finger domain, C3HC4 (zinc finger)"/>
    <property type="match status" value="1"/>
</dbReference>
<evidence type="ECO:0000313" key="8">
    <source>
        <dbReference type="EMBL" id="ELR15754.1"/>
    </source>
</evidence>
<dbReference type="KEGG" id="acan:ACA1_379360"/>
<dbReference type="Gene3D" id="3.30.160.60">
    <property type="entry name" value="Classic Zinc Finger"/>
    <property type="match status" value="1"/>
</dbReference>
<dbReference type="Pfam" id="PF13445">
    <property type="entry name" value="zf-RING_UBOX"/>
    <property type="match status" value="1"/>
</dbReference>
<evidence type="ECO:0000256" key="1">
    <source>
        <dbReference type="ARBA" id="ARBA00022723"/>
    </source>
</evidence>
<dbReference type="AlphaFoldDB" id="L8GRG5"/>